<dbReference type="InterPro" id="IPR036188">
    <property type="entry name" value="FAD/NAD-bd_sf"/>
</dbReference>
<protein>
    <submittedName>
        <fullName evidence="1">Uncharacterized protein</fullName>
    </submittedName>
</protein>
<name>A0A4V0WQ03_9ENTE</name>
<gene>
    <name evidence="1" type="ORF">NRIC_35500</name>
</gene>
<reference evidence="2" key="1">
    <citation type="submission" date="2019-02" db="EMBL/GenBank/DDBJ databases">
        <title>Draft genome sequence of Enterococcus sp. Gos25-1.</title>
        <authorList>
            <person name="Tanaka N."/>
            <person name="Shiwa Y."/>
            <person name="Fujita N."/>
        </authorList>
    </citation>
    <scope>NUCLEOTIDE SEQUENCE [LARGE SCALE GENOMIC DNA]</scope>
    <source>
        <strain evidence="2">Gos25-1</strain>
    </source>
</reference>
<evidence type="ECO:0000313" key="2">
    <source>
        <dbReference type="Proteomes" id="UP000290567"/>
    </source>
</evidence>
<keyword evidence="2" id="KW-1185">Reference proteome</keyword>
<dbReference type="OrthoDB" id="9800167at2"/>
<accession>A0A4V0WQ03</accession>
<proteinExistence type="predicted"/>
<dbReference type="AlphaFoldDB" id="A0A4V0WQ03"/>
<dbReference type="RefSeq" id="WP_146624036.1">
    <property type="nucleotide sequence ID" value="NZ_BJCC01000035.1"/>
</dbReference>
<evidence type="ECO:0000313" key="1">
    <source>
        <dbReference type="EMBL" id="GCF95659.1"/>
    </source>
</evidence>
<sequence length="61" mass="6799">MPKFIEKQDFGELTMCFGDGMDITAVGNVIGKIDLTPAAIATGWRTSERLFNGKENKHLFH</sequence>
<comment type="caution">
    <text evidence="1">The sequence shown here is derived from an EMBL/GenBank/DDBJ whole genome shotgun (WGS) entry which is preliminary data.</text>
</comment>
<organism evidence="1 2">
    <name type="scientific">Enterococcus florum</name>
    <dbReference type="NCBI Taxonomy" id="2480627"/>
    <lineage>
        <taxon>Bacteria</taxon>
        <taxon>Bacillati</taxon>
        <taxon>Bacillota</taxon>
        <taxon>Bacilli</taxon>
        <taxon>Lactobacillales</taxon>
        <taxon>Enterococcaceae</taxon>
        <taxon>Enterococcus</taxon>
    </lineage>
</organism>
<dbReference type="EMBL" id="BJCC01000035">
    <property type="protein sequence ID" value="GCF95659.1"/>
    <property type="molecule type" value="Genomic_DNA"/>
</dbReference>
<dbReference type="Proteomes" id="UP000290567">
    <property type="component" value="Unassembled WGS sequence"/>
</dbReference>
<dbReference type="Gene3D" id="3.50.50.60">
    <property type="entry name" value="FAD/NAD(P)-binding domain"/>
    <property type="match status" value="1"/>
</dbReference>